<feature type="domain" description="Fringe-like glycosyltransferase" evidence="14">
    <location>
        <begin position="201"/>
        <end position="326"/>
    </location>
</feature>
<keyword evidence="6" id="KW-0808">Transferase</keyword>
<name>A0AAE0KCU0_9PEZI</name>
<evidence type="ECO:0000313" key="16">
    <source>
        <dbReference type="Proteomes" id="UP001287356"/>
    </source>
</evidence>
<keyword evidence="5" id="KW-0328">Glycosyltransferase</keyword>
<reference evidence="15" key="2">
    <citation type="submission" date="2023-06" db="EMBL/GenBank/DDBJ databases">
        <authorList>
            <consortium name="Lawrence Berkeley National Laboratory"/>
            <person name="Haridas S."/>
            <person name="Hensen N."/>
            <person name="Bonometti L."/>
            <person name="Westerberg I."/>
            <person name="Brannstrom I.O."/>
            <person name="Guillou S."/>
            <person name="Cros-Aarteil S."/>
            <person name="Calhoun S."/>
            <person name="Kuo A."/>
            <person name="Mondo S."/>
            <person name="Pangilinan J."/>
            <person name="Riley R."/>
            <person name="Labutti K."/>
            <person name="Andreopoulos B."/>
            <person name="Lipzen A."/>
            <person name="Chen C."/>
            <person name="Yanf M."/>
            <person name="Daum C."/>
            <person name="Ng V."/>
            <person name="Clum A."/>
            <person name="Steindorff A."/>
            <person name="Ohm R."/>
            <person name="Martin F."/>
            <person name="Silar P."/>
            <person name="Natvig D."/>
            <person name="Lalanne C."/>
            <person name="Gautier V."/>
            <person name="Ament-Velasquez S.L."/>
            <person name="Kruys A."/>
            <person name="Hutchinson M.I."/>
            <person name="Powell A.J."/>
            <person name="Barry K."/>
            <person name="Miller A.N."/>
            <person name="Grigoriev I.V."/>
            <person name="Debuchy R."/>
            <person name="Gladieux P."/>
            <person name="Thoren M.H."/>
            <person name="Johannesson H."/>
        </authorList>
    </citation>
    <scope>NUCLEOTIDE SEQUENCE</scope>
    <source>
        <strain evidence="15">CBS 958.72</strain>
    </source>
</reference>
<dbReference type="GO" id="GO:0000166">
    <property type="term" value="F:nucleotide binding"/>
    <property type="evidence" value="ECO:0007669"/>
    <property type="project" value="UniProtKB-KW"/>
</dbReference>
<dbReference type="Pfam" id="PF02434">
    <property type="entry name" value="Fringe"/>
    <property type="match status" value="1"/>
</dbReference>
<gene>
    <name evidence="15" type="ORF">B0T24DRAFT_288043</name>
</gene>
<evidence type="ECO:0000256" key="7">
    <source>
        <dbReference type="ARBA" id="ARBA00022692"/>
    </source>
</evidence>
<dbReference type="GO" id="GO:0016263">
    <property type="term" value="F:glycoprotein-N-acetylgalactosamine 3-beta-galactosyltransferase activity"/>
    <property type="evidence" value="ECO:0007669"/>
    <property type="project" value="UniProtKB-EC"/>
</dbReference>
<keyword evidence="11 12" id="KW-0472">Membrane</keyword>
<dbReference type="AlphaFoldDB" id="A0AAE0KCU0"/>
<comment type="similarity">
    <text evidence="3">Belongs to the glycosyltransferase 31 family. Beta3-Gal-T subfamily.</text>
</comment>
<evidence type="ECO:0000256" key="9">
    <source>
        <dbReference type="ARBA" id="ARBA00022968"/>
    </source>
</evidence>
<dbReference type="EMBL" id="JAULSN010000004">
    <property type="protein sequence ID" value="KAK3374119.1"/>
    <property type="molecule type" value="Genomic_DNA"/>
</dbReference>
<feature type="transmembrane region" description="Helical" evidence="12">
    <location>
        <begin position="21"/>
        <end position="37"/>
    </location>
</feature>
<dbReference type="Gene3D" id="3.90.550.50">
    <property type="match status" value="1"/>
</dbReference>
<comment type="caution">
    <text evidence="15">The sequence shown here is derived from an EMBL/GenBank/DDBJ whole genome shotgun (WGS) entry which is preliminary data.</text>
</comment>
<keyword evidence="8" id="KW-0547">Nucleotide-binding</keyword>
<evidence type="ECO:0000256" key="8">
    <source>
        <dbReference type="ARBA" id="ARBA00022741"/>
    </source>
</evidence>
<evidence type="ECO:0000313" key="15">
    <source>
        <dbReference type="EMBL" id="KAK3374119.1"/>
    </source>
</evidence>
<organism evidence="15 16">
    <name type="scientific">Lasiosphaeria ovina</name>
    <dbReference type="NCBI Taxonomy" id="92902"/>
    <lineage>
        <taxon>Eukaryota</taxon>
        <taxon>Fungi</taxon>
        <taxon>Dikarya</taxon>
        <taxon>Ascomycota</taxon>
        <taxon>Pezizomycotina</taxon>
        <taxon>Sordariomycetes</taxon>
        <taxon>Sordariomycetidae</taxon>
        <taxon>Sordariales</taxon>
        <taxon>Lasiosphaeriaceae</taxon>
        <taxon>Lasiosphaeria</taxon>
    </lineage>
</organism>
<keyword evidence="7 12" id="KW-0812">Transmembrane</keyword>
<accession>A0AAE0KCU0</accession>
<evidence type="ECO:0000256" key="10">
    <source>
        <dbReference type="ARBA" id="ARBA00022989"/>
    </source>
</evidence>
<evidence type="ECO:0000256" key="11">
    <source>
        <dbReference type="ARBA" id="ARBA00023136"/>
    </source>
</evidence>
<comment type="pathway">
    <text evidence="2">Protein modification; protein glycosylation.</text>
</comment>
<reference evidence="15" key="1">
    <citation type="journal article" date="2023" name="Mol. Phylogenet. Evol.">
        <title>Genome-scale phylogeny and comparative genomics of the fungal order Sordariales.</title>
        <authorList>
            <person name="Hensen N."/>
            <person name="Bonometti L."/>
            <person name="Westerberg I."/>
            <person name="Brannstrom I.O."/>
            <person name="Guillou S."/>
            <person name="Cros-Aarteil S."/>
            <person name="Calhoun S."/>
            <person name="Haridas S."/>
            <person name="Kuo A."/>
            <person name="Mondo S."/>
            <person name="Pangilinan J."/>
            <person name="Riley R."/>
            <person name="LaButti K."/>
            <person name="Andreopoulos B."/>
            <person name="Lipzen A."/>
            <person name="Chen C."/>
            <person name="Yan M."/>
            <person name="Daum C."/>
            <person name="Ng V."/>
            <person name="Clum A."/>
            <person name="Steindorff A."/>
            <person name="Ohm R.A."/>
            <person name="Martin F."/>
            <person name="Silar P."/>
            <person name="Natvig D.O."/>
            <person name="Lalanne C."/>
            <person name="Gautier V."/>
            <person name="Ament-Velasquez S.L."/>
            <person name="Kruys A."/>
            <person name="Hutchinson M.I."/>
            <person name="Powell A.J."/>
            <person name="Barry K."/>
            <person name="Miller A.N."/>
            <person name="Grigoriev I.V."/>
            <person name="Debuchy R."/>
            <person name="Gladieux P."/>
            <person name="Hiltunen Thoren M."/>
            <person name="Johannesson H."/>
        </authorList>
    </citation>
    <scope>NUCLEOTIDE SEQUENCE</scope>
    <source>
        <strain evidence="15">CBS 958.72</strain>
    </source>
</reference>
<feature type="domain" description="Apple" evidence="13">
    <location>
        <begin position="397"/>
        <end position="437"/>
    </location>
</feature>
<dbReference type="InterPro" id="IPR003378">
    <property type="entry name" value="Fringe-like_glycosylTrfase"/>
</dbReference>
<dbReference type="PANTHER" id="PTHR23033">
    <property type="entry name" value="BETA1,3-GALACTOSYLTRANSFERASE"/>
    <property type="match status" value="1"/>
</dbReference>
<keyword evidence="9" id="KW-0735">Signal-anchor</keyword>
<dbReference type="InterPro" id="IPR003609">
    <property type="entry name" value="Pan_app"/>
</dbReference>
<keyword evidence="16" id="KW-1185">Reference proteome</keyword>
<sequence length="466" mass="53686">MLFRLPSFLWRRTRHRLHVRLRTLLYVTIGGLLFAWLCLPYDNTIRLAIRFNVKRIQAALGGRPSENWVFAPPRRPINLREDALIIVKTGYGTQQRVQAWFESLSDKSELHDFLIVGDYISQPRKHVVYRGQELPVHDVVNQTLSQKILSNQQMHPRAIKYQELTAAIESGDEEHSLKLAKSSGWELDALKFISALELAYAKFPYKKWFILVDDDTYLIQPSLKQFLSQLDGEHPYYLGNVVGSFSVRFAHGGSAIILSHKTMRNLLLKNQPVVSRAHSETLSEPWGDRLLARTLIRTGVFLDERWSHLFSGETPRLSKIRADRFCSPILSFHSLHSPEEMVATGKLYQDVKKPVLWIDLWEMFRAPAPWRSGVQTVRQNWDHVGDPETGDPSTVSTVWYGVKTAEECAKKCKTHSKACMAWAWNPKFGNQCRVSPWMTVGHEAEDVQSGFNEPRVKKLEMNCFPY</sequence>
<comment type="subcellular location">
    <subcellularLocation>
        <location evidence="1">Membrane</location>
        <topology evidence="1">Single-pass type II membrane protein</topology>
    </subcellularLocation>
</comment>
<dbReference type="PANTHER" id="PTHR23033:SF40">
    <property type="entry name" value="APPLE DOMAIN-CONTAINING PROTEIN"/>
    <property type="match status" value="1"/>
</dbReference>
<keyword evidence="10 12" id="KW-1133">Transmembrane helix</keyword>
<evidence type="ECO:0000256" key="3">
    <source>
        <dbReference type="ARBA" id="ARBA00006462"/>
    </source>
</evidence>
<protein>
    <recommendedName>
        <fullName evidence="4">N-acetylgalactosaminide beta-1,3-galactosyltransferase</fullName>
        <ecNumber evidence="4">2.4.1.122</ecNumber>
    </recommendedName>
</protein>
<evidence type="ECO:0000259" key="14">
    <source>
        <dbReference type="Pfam" id="PF02434"/>
    </source>
</evidence>
<dbReference type="GO" id="GO:0016020">
    <property type="term" value="C:membrane"/>
    <property type="evidence" value="ECO:0007669"/>
    <property type="project" value="UniProtKB-SubCell"/>
</dbReference>
<dbReference type="Pfam" id="PF00024">
    <property type="entry name" value="PAN_1"/>
    <property type="match status" value="1"/>
</dbReference>
<dbReference type="Proteomes" id="UP001287356">
    <property type="component" value="Unassembled WGS sequence"/>
</dbReference>
<evidence type="ECO:0000256" key="6">
    <source>
        <dbReference type="ARBA" id="ARBA00022679"/>
    </source>
</evidence>
<evidence type="ECO:0000256" key="1">
    <source>
        <dbReference type="ARBA" id="ARBA00004606"/>
    </source>
</evidence>
<dbReference type="EC" id="2.4.1.122" evidence="4"/>
<evidence type="ECO:0000256" key="2">
    <source>
        <dbReference type="ARBA" id="ARBA00004922"/>
    </source>
</evidence>
<evidence type="ECO:0000259" key="13">
    <source>
        <dbReference type="Pfam" id="PF00024"/>
    </source>
</evidence>
<evidence type="ECO:0000256" key="12">
    <source>
        <dbReference type="SAM" id="Phobius"/>
    </source>
</evidence>
<dbReference type="InterPro" id="IPR026050">
    <property type="entry name" value="C1GALT1/C1GALT1_chp1"/>
</dbReference>
<evidence type="ECO:0000256" key="4">
    <source>
        <dbReference type="ARBA" id="ARBA00012557"/>
    </source>
</evidence>
<evidence type="ECO:0000256" key="5">
    <source>
        <dbReference type="ARBA" id="ARBA00022676"/>
    </source>
</evidence>
<proteinExistence type="inferred from homology"/>